<evidence type="ECO:0000313" key="2">
    <source>
        <dbReference type="Proteomes" id="UP000039865"/>
    </source>
</evidence>
<dbReference type="EMBL" id="CCKQ01002741">
    <property type="protein sequence ID" value="CDW73840.1"/>
    <property type="molecule type" value="Genomic_DNA"/>
</dbReference>
<accession>A0A077ZVC0</accession>
<sequence>MCYDSATDTCPNSNFTMFNLTAQCLTLSKFYTPACQYLEYFGSYNTRERNQKYEYQIIMPPQTGCEFKINGTRSFFSSHFDPPIGVYYIKTSTSTFDNTTKFFKAATLYVQDNGSVLGQKSNYIYVGFVNYDPVNSHPINVTIHQNALITKLSFGMLVLFAALNLII</sequence>
<dbReference type="InParanoid" id="A0A077ZVC0"/>
<dbReference type="Proteomes" id="UP000039865">
    <property type="component" value="Unassembled WGS sequence"/>
</dbReference>
<reference evidence="1 2" key="1">
    <citation type="submission" date="2014-06" db="EMBL/GenBank/DDBJ databases">
        <authorList>
            <person name="Swart Estienne"/>
        </authorList>
    </citation>
    <scope>NUCLEOTIDE SEQUENCE [LARGE SCALE GENOMIC DNA]</scope>
    <source>
        <strain evidence="1 2">130c</strain>
    </source>
</reference>
<keyword evidence="2" id="KW-1185">Reference proteome</keyword>
<evidence type="ECO:0000313" key="1">
    <source>
        <dbReference type="EMBL" id="CDW73840.1"/>
    </source>
</evidence>
<protein>
    <submittedName>
        <fullName evidence="1">Uncharacterized protein</fullName>
    </submittedName>
</protein>
<name>A0A077ZVC0_STYLE</name>
<dbReference type="AlphaFoldDB" id="A0A077ZVC0"/>
<gene>
    <name evidence="1" type="primary">Contig15479.g16495</name>
    <name evidence="1" type="ORF">STYLEM_2828</name>
</gene>
<proteinExistence type="predicted"/>
<organism evidence="1 2">
    <name type="scientific">Stylonychia lemnae</name>
    <name type="common">Ciliate</name>
    <dbReference type="NCBI Taxonomy" id="5949"/>
    <lineage>
        <taxon>Eukaryota</taxon>
        <taxon>Sar</taxon>
        <taxon>Alveolata</taxon>
        <taxon>Ciliophora</taxon>
        <taxon>Intramacronucleata</taxon>
        <taxon>Spirotrichea</taxon>
        <taxon>Stichotrichia</taxon>
        <taxon>Sporadotrichida</taxon>
        <taxon>Oxytrichidae</taxon>
        <taxon>Stylonychinae</taxon>
        <taxon>Stylonychia</taxon>
    </lineage>
</organism>